<evidence type="ECO:0000256" key="6">
    <source>
        <dbReference type="ARBA" id="ARBA00022827"/>
    </source>
</evidence>
<dbReference type="PANTHER" id="PTHR43876:SF7">
    <property type="entry name" value="UBIQUINONE BIOSYNTHESIS MONOOXYGENASE COQ6, MITOCHONDRIAL"/>
    <property type="match status" value="1"/>
</dbReference>
<dbReference type="InterPro" id="IPR010971">
    <property type="entry name" value="UbiH/COQ6"/>
</dbReference>
<evidence type="ECO:0000313" key="14">
    <source>
        <dbReference type="EMBL" id="KTW31797.1"/>
    </source>
</evidence>
<evidence type="ECO:0000256" key="1">
    <source>
        <dbReference type="ARBA" id="ARBA00001974"/>
    </source>
</evidence>
<keyword evidence="6 11" id="KW-0274">FAD</keyword>
<keyword evidence="15" id="KW-1185">Reference proteome</keyword>
<keyword evidence="12" id="KW-1133">Transmembrane helix</keyword>
<dbReference type="InterPro" id="IPR002938">
    <property type="entry name" value="FAD-bd"/>
</dbReference>
<feature type="transmembrane region" description="Helical" evidence="12">
    <location>
        <begin position="16"/>
        <end position="37"/>
    </location>
</feature>
<comment type="similarity">
    <text evidence="2 11">Belongs to the UbiH/COQ6 family.</text>
</comment>
<dbReference type="STRING" id="1408657.A0A0W4ZTT4"/>
<dbReference type="GO" id="GO:0071949">
    <property type="term" value="F:FAD binding"/>
    <property type="evidence" value="ECO:0007669"/>
    <property type="project" value="InterPro"/>
</dbReference>
<comment type="catalytic activity">
    <reaction evidence="11">
        <text>a 4-hydroxy-3-(all-trans-polyprenyl)benzoate + 2 reduced [2Fe-2S]-[ferredoxin] + O2 + 2 H(+) = a 3,4-dihydroxy-5-(all-trans-polyprenyl)benzoate + 2 oxidized [2Fe-2S]-[ferredoxin] + H2O</text>
        <dbReference type="Rhea" id="RHEA:81195"/>
        <dbReference type="Rhea" id="RHEA-COMP:9514"/>
        <dbReference type="Rhea" id="RHEA-COMP:10000"/>
        <dbReference type="Rhea" id="RHEA-COMP:10001"/>
        <dbReference type="Rhea" id="RHEA-COMP:10930"/>
        <dbReference type="ChEBI" id="CHEBI:15377"/>
        <dbReference type="ChEBI" id="CHEBI:15378"/>
        <dbReference type="ChEBI" id="CHEBI:15379"/>
        <dbReference type="ChEBI" id="CHEBI:33737"/>
        <dbReference type="ChEBI" id="CHEBI:33738"/>
        <dbReference type="ChEBI" id="CHEBI:64694"/>
        <dbReference type="ChEBI" id="CHEBI:78396"/>
        <dbReference type="EC" id="1.14.15.45"/>
    </reaction>
</comment>
<reference evidence="15" key="1">
    <citation type="journal article" date="2016" name="Nat. Commun.">
        <title>Genome analysis of three Pneumocystis species reveals adaptation mechanisms to life exclusively in mammalian hosts.</title>
        <authorList>
            <person name="Ma L."/>
            <person name="Chen Z."/>
            <person name="Huang D.W."/>
            <person name="Kutty G."/>
            <person name="Ishihara M."/>
            <person name="Wang H."/>
            <person name="Abouelleil A."/>
            <person name="Bishop L."/>
            <person name="Davey E."/>
            <person name="Deng R."/>
            <person name="Deng X."/>
            <person name="Fan L."/>
            <person name="Fantoni G."/>
            <person name="Fitzgerald M."/>
            <person name="Gogineni E."/>
            <person name="Goldberg J.M."/>
            <person name="Handley G."/>
            <person name="Hu X."/>
            <person name="Huber C."/>
            <person name="Jiao X."/>
            <person name="Jones K."/>
            <person name="Levin J.Z."/>
            <person name="Liu Y."/>
            <person name="Macdonald P."/>
            <person name="Melnikov A."/>
            <person name="Raley C."/>
            <person name="Sassi M."/>
            <person name="Sherman B.T."/>
            <person name="Song X."/>
            <person name="Sykes S."/>
            <person name="Tran B."/>
            <person name="Walsh L."/>
            <person name="Xia Y."/>
            <person name="Yang J."/>
            <person name="Young S."/>
            <person name="Zeng Q."/>
            <person name="Zheng X."/>
            <person name="Stephens R."/>
            <person name="Nusbaum C."/>
            <person name="Birren B.W."/>
            <person name="Azadi P."/>
            <person name="Lempicki R.A."/>
            <person name="Cuomo C.A."/>
            <person name="Kovacs J.A."/>
        </authorList>
    </citation>
    <scope>NUCLEOTIDE SEQUENCE [LARGE SCALE GENOMIC DNA]</scope>
    <source>
        <strain evidence="15">RU7</strain>
    </source>
</reference>
<evidence type="ECO:0000256" key="5">
    <source>
        <dbReference type="ARBA" id="ARBA00022792"/>
    </source>
</evidence>
<comment type="subunit">
    <text evidence="11">Component of a multi-subunit COQ enzyme complex, composed of at least COQ3, COQ4, COQ5, COQ6, COQ7 and COQ9.</text>
</comment>
<evidence type="ECO:0000256" key="11">
    <source>
        <dbReference type="HAMAP-Rule" id="MF_03193"/>
    </source>
</evidence>
<comment type="function">
    <text evidence="11">FAD-dependent monooxygenase required for two non-consecutive steps during ubiquinone biosynthesis. Required for the C5-ring hydroxylation during ubiquinone biosynthesis by catalyzing the hydroxylation of 4-hydroxy-3-(all-trans-polyprenyl)benzoic acid to 3,4-dihydroxy-5-(all-trans-polyprenyl)benzoic acid. Also acts downstream of coq4, for the C1-hydroxylation during ubiquinone biosynthesis by catalyzing the hydroxylation of 2-methoxy-6-(all-trans-polyprenyl)phenol to 2-methoxy-6-(all-trans-polyprenyl)benzene-1,4-diol. The electrons required for the hydroxylation reaction are funneled indirectly to coq6 from NADPH via a ferredoxin/ferredoxin reductase system.</text>
</comment>
<dbReference type="GO" id="GO:0016712">
    <property type="term" value="F:oxidoreductase activity, acting on paired donors, with incorporation or reduction of molecular oxygen, reduced flavin or flavoprotein as one donor, and incorporation of one atom of oxygen"/>
    <property type="evidence" value="ECO:0007669"/>
    <property type="project" value="UniProtKB-UniRule"/>
</dbReference>
<name>A0A0W4ZTT4_PNEJ7</name>
<dbReference type="GO" id="GO:0120538">
    <property type="term" value="F:2-methoxy-6-polyprenolphenol 4-hydroxylase activity"/>
    <property type="evidence" value="ECO:0007669"/>
    <property type="project" value="UniProtKB-EC"/>
</dbReference>
<comment type="caution">
    <text evidence="14">The sequence shown here is derived from an EMBL/GenBank/DDBJ whole genome shotgun (WGS) entry which is preliminary data.</text>
</comment>
<keyword evidence="9 11" id="KW-0496">Mitochondrion</keyword>
<dbReference type="Gene3D" id="3.50.50.60">
    <property type="entry name" value="FAD/NAD(P)-binding domain"/>
    <property type="match status" value="2"/>
</dbReference>
<comment type="pathway">
    <text evidence="11">Cofactor biosynthesis; ubiquinone biosynthesis.</text>
</comment>
<keyword evidence="8 11" id="KW-0503">Monooxygenase</keyword>
<comment type="cofactor">
    <cofactor evidence="1 11">
        <name>FAD</name>
        <dbReference type="ChEBI" id="CHEBI:57692"/>
    </cofactor>
</comment>
<evidence type="ECO:0000256" key="10">
    <source>
        <dbReference type="ARBA" id="ARBA00023136"/>
    </source>
</evidence>
<dbReference type="GeneID" id="28939576"/>
<evidence type="ECO:0000256" key="2">
    <source>
        <dbReference type="ARBA" id="ARBA00005349"/>
    </source>
</evidence>
<evidence type="ECO:0000256" key="8">
    <source>
        <dbReference type="ARBA" id="ARBA00023033"/>
    </source>
</evidence>
<dbReference type="SUPFAM" id="SSF51905">
    <property type="entry name" value="FAD/NAD(P)-binding domain"/>
    <property type="match status" value="1"/>
</dbReference>
<gene>
    <name evidence="11" type="primary">COQ6</name>
    <name evidence="14" type="ORF">T551_01058</name>
</gene>
<dbReference type="NCBIfam" id="TIGR01988">
    <property type="entry name" value="Ubi-OHases"/>
    <property type="match status" value="1"/>
</dbReference>
<dbReference type="HAMAP" id="MF_03193">
    <property type="entry name" value="COQ6_monooxygenase"/>
    <property type="match status" value="1"/>
</dbReference>
<dbReference type="InterPro" id="IPR051205">
    <property type="entry name" value="UbiH/COQ6_monooxygenase"/>
</dbReference>
<dbReference type="Pfam" id="PF01494">
    <property type="entry name" value="FAD_binding_3"/>
    <property type="match status" value="2"/>
</dbReference>
<dbReference type="UniPathway" id="UPA00232"/>
<accession>A0A0W4ZTT4</accession>
<evidence type="ECO:0000259" key="13">
    <source>
        <dbReference type="Pfam" id="PF01494"/>
    </source>
</evidence>
<dbReference type="VEuPathDB" id="FungiDB:T551_01058"/>
<dbReference type="InterPro" id="IPR000689">
    <property type="entry name" value="UbQ_mOase_COQ6"/>
</dbReference>
<keyword evidence="4 11" id="KW-0831">Ubiquinone biosynthesis</keyword>
<feature type="domain" description="FAD-binding" evidence="13">
    <location>
        <begin position="20"/>
        <end position="257"/>
    </location>
</feature>
<keyword evidence="14" id="KW-0830">Ubiquinone</keyword>
<evidence type="ECO:0000256" key="9">
    <source>
        <dbReference type="ARBA" id="ARBA00023128"/>
    </source>
</evidence>
<keyword evidence="10 11" id="KW-0472">Membrane</keyword>
<dbReference type="GO" id="GO:0031314">
    <property type="term" value="C:extrinsic component of mitochondrial inner membrane"/>
    <property type="evidence" value="ECO:0007669"/>
    <property type="project" value="UniProtKB-UniRule"/>
</dbReference>
<keyword evidence="5 11" id="KW-0999">Mitochondrion inner membrane</keyword>
<proteinExistence type="inferred from homology"/>
<dbReference type="EC" id="1.14.15.46" evidence="11"/>
<keyword evidence="12" id="KW-0812">Transmembrane</keyword>
<dbReference type="PRINTS" id="PR00420">
    <property type="entry name" value="RNGMNOXGNASE"/>
</dbReference>
<dbReference type="Proteomes" id="UP000053447">
    <property type="component" value="Unassembled WGS sequence"/>
</dbReference>
<dbReference type="OrthoDB" id="683240at2759"/>
<evidence type="ECO:0000256" key="4">
    <source>
        <dbReference type="ARBA" id="ARBA00022688"/>
    </source>
</evidence>
<dbReference type="GO" id="GO:0106364">
    <property type="term" value="F:4-hydroxy-3-all-trans-polyprenylbenzoate oxygenase activity"/>
    <property type="evidence" value="ECO:0007669"/>
    <property type="project" value="UniProtKB-EC"/>
</dbReference>
<sequence length="479" mass="53455">MITELKNNKISSSIPLNIYDIVIIGGGIAGLAFASALGKLSEFPLKIALVENSSLKNVKKWTPPLEYSNRVSSLNRSTVSYLQGIWKYVKKERVQSYHEMQVWDGISSSRIHFCSGGYRLENPESNALAFMIENINLQSAILKKISQLSNPIDIFDSEKINSITYDKNTKDTYDLSNWPYVKLSNGKTLISRLLIGADGVHSSVREFAGIKSAGWDYNAHGLVATLKLEHFSSVNGVPTAWQRFLPQGPIAILPLPNKYGTLVWSCPPKMAEFLKSLPKSTFLSLVNAAYRLGAVDLSYILSLKSYLEIEDQIKWRLELCQESFPIPSFAIDLQDNTRASFQLRMKHSANYTKERIALIGDAAHTIHPLSGQGLNMGLGDVKSLSEIILNALSLGQDIGMFLSYIIAYSNNSGNSQVLQQYASDRYLKNCIMLTVTDKLYSLYSTNNPFIVGLRSIGLNSINQFNWIKKILINEVSTKL</sequence>
<evidence type="ECO:0000313" key="15">
    <source>
        <dbReference type="Proteomes" id="UP000053447"/>
    </source>
</evidence>
<comment type="subcellular location">
    <subcellularLocation>
        <location evidence="11">Mitochondrion inner membrane</location>
        <topology evidence="11">Peripheral membrane protein</topology>
        <orientation evidence="11">Matrix side</orientation>
    </subcellularLocation>
</comment>
<evidence type="ECO:0000256" key="7">
    <source>
        <dbReference type="ARBA" id="ARBA00023002"/>
    </source>
</evidence>
<keyword evidence="7 11" id="KW-0560">Oxidoreductase</keyword>
<feature type="domain" description="FAD-binding" evidence="13">
    <location>
        <begin position="338"/>
        <end position="392"/>
    </location>
</feature>
<organism evidence="14 15">
    <name type="scientific">Pneumocystis jirovecii (strain RU7)</name>
    <name type="common">Human pneumocystis pneumonia agent</name>
    <dbReference type="NCBI Taxonomy" id="1408657"/>
    <lineage>
        <taxon>Eukaryota</taxon>
        <taxon>Fungi</taxon>
        <taxon>Dikarya</taxon>
        <taxon>Ascomycota</taxon>
        <taxon>Taphrinomycotina</taxon>
        <taxon>Pneumocystomycetes</taxon>
        <taxon>Pneumocystaceae</taxon>
        <taxon>Pneumocystis</taxon>
    </lineage>
</organism>
<keyword evidence="3 11" id="KW-0285">Flavoprotein</keyword>
<dbReference type="EMBL" id="LFWA01000004">
    <property type="protein sequence ID" value="KTW31797.1"/>
    <property type="molecule type" value="Genomic_DNA"/>
</dbReference>
<comment type="catalytic activity">
    <reaction evidence="11">
        <text>a 2-methoxy-6-(all-trans-polyprenyl)phenol + 2 reduced [2Fe-2S]-[ferredoxin] + O2 + 2 H(+) = a 2-methoxy-6-(all-trans-polyprenyl)benzene-1,4-diol + 2 oxidized [2Fe-2S]-[ferredoxin] + H2O</text>
        <dbReference type="Rhea" id="RHEA:81183"/>
        <dbReference type="Rhea" id="RHEA-COMP:9551"/>
        <dbReference type="Rhea" id="RHEA-COMP:10000"/>
        <dbReference type="Rhea" id="RHEA-COMP:10001"/>
        <dbReference type="Rhea" id="RHEA-COMP:10858"/>
        <dbReference type="ChEBI" id="CHEBI:15377"/>
        <dbReference type="ChEBI" id="CHEBI:15378"/>
        <dbReference type="ChEBI" id="CHEBI:15379"/>
        <dbReference type="ChEBI" id="CHEBI:33737"/>
        <dbReference type="ChEBI" id="CHEBI:33738"/>
        <dbReference type="ChEBI" id="CHEBI:62731"/>
        <dbReference type="ChEBI" id="CHEBI:84166"/>
        <dbReference type="EC" id="1.14.15.46"/>
    </reaction>
</comment>
<dbReference type="AlphaFoldDB" id="A0A0W4ZTT4"/>
<dbReference type="PANTHER" id="PTHR43876">
    <property type="entry name" value="UBIQUINONE BIOSYNTHESIS MONOOXYGENASE COQ6, MITOCHONDRIAL"/>
    <property type="match status" value="1"/>
</dbReference>
<dbReference type="InterPro" id="IPR036188">
    <property type="entry name" value="FAD/NAD-bd_sf"/>
</dbReference>
<evidence type="ECO:0000256" key="12">
    <source>
        <dbReference type="SAM" id="Phobius"/>
    </source>
</evidence>
<evidence type="ECO:0000256" key="3">
    <source>
        <dbReference type="ARBA" id="ARBA00022630"/>
    </source>
</evidence>
<dbReference type="EC" id="1.14.15.45" evidence="11"/>
<protein>
    <recommendedName>
        <fullName evidence="11">Ubiquinone biosynthesis monooxygenase COQ6, mitochondrial</fullName>
        <ecNumber evidence="11">1.14.15.45</ecNumber>
    </recommendedName>
    <alternativeName>
        <fullName evidence="11">2-methoxy-6-polyprenolphenol 4-hydroxylase</fullName>
        <ecNumber evidence="11">1.14.15.46</ecNumber>
    </alternativeName>
</protein>
<dbReference type="RefSeq" id="XP_018230489.1">
    <property type="nucleotide sequence ID" value="XM_018373321.1"/>
</dbReference>